<feature type="compositionally biased region" description="Low complexity" evidence="3">
    <location>
        <begin position="30"/>
        <end position="40"/>
    </location>
</feature>
<evidence type="ECO:0000256" key="1">
    <source>
        <dbReference type="ARBA" id="ARBA00022443"/>
    </source>
</evidence>
<feature type="region of interest" description="Disordered" evidence="3">
    <location>
        <begin position="229"/>
        <end position="252"/>
    </location>
</feature>
<evidence type="ECO:0000256" key="2">
    <source>
        <dbReference type="PROSITE-ProRule" id="PRU00192"/>
    </source>
</evidence>
<dbReference type="PROSITE" id="PS50002">
    <property type="entry name" value="SH3"/>
    <property type="match status" value="1"/>
</dbReference>
<name>A0A7M4FSV4_CROPO</name>
<protein>
    <recommendedName>
        <fullName evidence="4">SH3 domain-containing protein</fullName>
    </recommendedName>
</protein>
<dbReference type="SUPFAM" id="SSF50044">
    <property type="entry name" value="SH3-domain"/>
    <property type="match status" value="1"/>
</dbReference>
<keyword evidence="1 2" id="KW-0728">SH3 domain</keyword>
<evidence type="ECO:0000313" key="6">
    <source>
        <dbReference type="Proteomes" id="UP000594220"/>
    </source>
</evidence>
<dbReference type="GeneTree" id="ENSGT00900000141033"/>
<evidence type="ECO:0000259" key="4">
    <source>
        <dbReference type="PROSITE" id="PS50002"/>
    </source>
</evidence>
<dbReference type="InterPro" id="IPR036028">
    <property type="entry name" value="SH3-like_dom_sf"/>
</dbReference>
<reference evidence="5" key="2">
    <citation type="submission" date="2025-09" db="UniProtKB">
        <authorList>
            <consortium name="Ensembl"/>
        </authorList>
    </citation>
    <scope>IDENTIFICATION</scope>
</reference>
<sequence length="307" mass="32556">MRPLPDPAPGPTLVPASAARPAETQGPLTQAQGAQAEGQGSTKRASPEHGAAPDGLGKAGLTGTEDSTRPQLTAAATSLFPSPRVGVSLQQTFQHVLQWGGRLSHALTGADSPSRSPEHDQGPRGTRAGLGGWWGQLSQASGVYTAPGKEDFPFTRWTALRTPAAGDRSQPMLEEPGWGKGAWLGRLFGATCPSARGLPMEPDTSSARPRRPSSWLRPPVSMLSLVRKGTAPEQPWPPEQQKEGPDSPQPHRAVRALCDHAGAGHGYLSFRKGDVLQLMATVDEDWIRCCHENDTGLVPVSYTSLIV</sequence>
<dbReference type="Pfam" id="PF14604">
    <property type="entry name" value="SH3_9"/>
    <property type="match status" value="1"/>
</dbReference>
<dbReference type="AlphaFoldDB" id="A0A7M4FSV4"/>
<feature type="region of interest" description="Disordered" evidence="3">
    <location>
        <begin position="1"/>
        <end position="66"/>
    </location>
</feature>
<dbReference type="Proteomes" id="UP000594220">
    <property type="component" value="Unplaced"/>
</dbReference>
<evidence type="ECO:0000313" key="5">
    <source>
        <dbReference type="Ensembl" id="ENSCPRP00005004899.1"/>
    </source>
</evidence>
<feature type="region of interest" description="Disordered" evidence="3">
    <location>
        <begin position="107"/>
        <end position="132"/>
    </location>
</feature>
<feature type="compositionally biased region" description="Pro residues" evidence="3">
    <location>
        <begin position="1"/>
        <end position="12"/>
    </location>
</feature>
<dbReference type="InterPro" id="IPR001452">
    <property type="entry name" value="SH3_domain"/>
</dbReference>
<proteinExistence type="predicted"/>
<feature type="region of interest" description="Disordered" evidence="3">
    <location>
        <begin position="194"/>
        <end position="217"/>
    </location>
</feature>
<dbReference type="SMART" id="SM00326">
    <property type="entry name" value="SH3"/>
    <property type="match status" value="1"/>
</dbReference>
<dbReference type="Gene3D" id="2.30.30.40">
    <property type="entry name" value="SH3 Domains"/>
    <property type="match status" value="1"/>
</dbReference>
<dbReference type="InterPro" id="IPR047343">
    <property type="entry name" value="RUSC1_2"/>
</dbReference>
<accession>A0A7M4FSV4</accession>
<keyword evidence="6" id="KW-1185">Reference proteome</keyword>
<feature type="domain" description="SH3" evidence="4">
    <location>
        <begin position="249"/>
        <end position="307"/>
    </location>
</feature>
<dbReference type="Ensembl" id="ENSCPRT00005005728.1">
    <property type="protein sequence ID" value="ENSCPRP00005004899.1"/>
    <property type="gene ID" value="ENSCPRG00005003520.1"/>
</dbReference>
<dbReference type="PANTHER" id="PTHR15591">
    <property type="entry name" value="RUN AND SH3 DOMAIN CONTAINING"/>
    <property type="match status" value="1"/>
</dbReference>
<dbReference type="PANTHER" id="PTHR15591:SF11">
    <property type="entry name" value="AP-4 COMPLEX ACCESSORY SUBUNIT RUSC1"/>
    <property type="match status" value="1"/>
</dbReference>
<dbReference type="OMA" id="RCCHEND"/>
<organism evidence="5 6">
    <name type="scientific">Crocodylus porosus</name>
    <name type="common">Saltwater crocodile</name>
    <name type="synonym">Estuarine crocodile</name>
    <dbReference type="NCBI Taxonomy" id="8502"/>
    <lineage>
        <taxon>Eukaryota</taxon>
        <taxon>Metazoa</taxon>
        <taxon>Chordata</taxon>
        <taxon>Craniata</taxon>
        <taxon>Vertebrata</taxon>
        <taxon>Euteleostomi</taxon>
        <taxon>Archelosauria</taxon>
        <taxon>Archosauria</taxon>
        <taxon>Crocodylia</taxon>
        <taxon>Longirostres</taxon>
        <taxon>Crocodylidae</taxon>
        <taxon>Crocodylus</taxon>
    </lineage>
</organism>
<dbReference type="GO" id="GO:0031410">
    <property type="term" value="C:cytoplasmic vesicle"/>
    <property type="evidence" value="ECO:0007669"/>
    <property type="project" value="TreeGrafter"/>
</dbReference>
<evidence type="ECO:0000256" key="3">
    <source>
        <dbReference type="SAM" id="MobiDB-lite"/>
    </source>
</evidence>
<reference evidence="5" key="1">
    <citation type="submission" date="2025-08" db="UniProtKB">
        <authorList>
            <consortium name="Ensembl"/>
        </authorList>
    </citation>
    <scope>IDENTIFICATION</scope>
</reference>